<evidence type="ECO:0000313" key="3">
    <source>
        <dbReference type="Proteomes" id="UP000220836"/>
    </source>
</evidence>
<organism evidence="2 3">
    <name type="scientific">Pelagimonas varians</name>
    <dbReference type="NCBI Taxonomy" id="696760"/>
    <lineage>
        <taxon>Bacteria</taxon>
        <taxon>Pseudomonadati</taxon>
        <taxon>Pseudomonadota</taxon>
        <taxon>Alphaproteobacteria</taxon>
        <taxon>Rhodobacterales</taxon>
        <taxon>Roseobacteraceae</taxon>
        <taxon>Pelagimonas</taxon>
    </lineage>
</organism>
<gene>
    <name evidence="2" type="ORF">PEV8663_02149</name>
</gene>
<protein>
    <submittedName>
        <fullName evidence="2">Uncharacterized protein</fullName>
    </submittedName>
</protein>
<accession>A0A238KFT3</accession>
<sequence>MGAFWNVRQGLAAGGQEAPAHGGGRALPGGAAGRTSSGGQEKNHDT</sequence>
<proteinExistence type="predicted"/>
<feature type="compositionally biased region" description="Gly residues" evidence="1">
    <location>
        <begin position="21"/>
        <end position="32"/>
    </location>
</feature>
<evidence type="ECO:0000313" key="2">
    <source>
        <dbReference type="EMBL" id="SMX40886.1"/>
    </source>
</evidence>
<dbReference type="Proteomes" id="UP000220836">
    <property type="component" value="Unassembled WGS sequence"/>
</dbReference>
<feature type="region of interest" description="Disordered" evidence="1">
    <location>
        <begin position="1"/>
        <end position="46"/>
    </location>
</feature>
<reference evidence="2 3" key="1">
    <citation type="submission" date="2017-05" db="EMBL/GenBank/DDBJ databases">
        <authorList>
            <person name="Song R."/>
            <person name="Chenine A.L."/>
            <person name="Ruprecht R.M."/>
        </authorList>
    </citation>
    <scope>NUCLEOTIDE SEQUENCE [LARGE SCALE GENOMIC DNA]</scope>
    <source>
        <strain evidence="2 3">CECT 8663</strain>
    </source>
</reference>
<dbReference type="EMBL" id="FXYH01000006">
    <property type="protein sequence ID" value="SMX40886.1"/>
    <property type="molecule type" value="Genomic_DNA"/>
</dbReference>
<name>A0A238KFT3_9RHOB</name>
<dbReference type="AlphaFoldDB" id="A0A238KFT3"/>
<keyword evidence="3" id="KW-1185">Reference proteome</keyword>
<evidence type="ECO:0000256" key="1">
    <source>
        <dbReference type="SAM" id="MobiDB-lite"/>
    </source>
</evidence>